<keyword evidence="4" id="KW-0186">Copper</keyword>
<dbReference type="FunFam" id="2.60.40.420:FF:000045">
    <property type="entry name" value="Laccase 2"/>
    <property type="match status" value="1"/>
</dbReference>
<dbReference type="Gene3D" id="1.20.120.1630">
    <property type="match status" value="1"/>
</dbReference>
<evidence type="ECO:0000259" key="10">
    <source>
        <dbReference type="Pfam" id="PF07731"/>
    </source>
</evidence>
<dbReference type="Pfam" id="PF00394">
    <property type="entry name" value="Cu-oxidase"/>
    <property type="match status" value="1"/>
</dbReference>
<evidence type="ECO:0000259" key="11">
    <source>
        <dbReference type="Pfam" id="PF07732"/>
    </source>
</evidence>
<dbReference type="CDD" id="cd13856">
    <property type="entry name" value="CuRO_1_Tv-LCC_like"/>
    <property type="match status" value="1"/>
</dbReference>
<dbReference type="VEuPathDB" id="FungiDB:PC9H_006933"/>
<reference evidence="12" key="1">
    <citation type="submission" date="2019-07" db="EMBL/GenBank/DDBJ databases">
        <authorList>
            <person name="Palmer J.M."/>
        </authorList>
    </citation>
    <scope>NUCLEOTIDE SEQUENCE</scope>
    <source>
        <strain evidence="12">PC9</strain>
    </source>
</reference>
<dbReference type="OrthoDB" id="2121828at2759"/>
<dbReference type="PANTHER" id="PTHR11709:SF511">
    <property type="entry name" value="LACCASE"/>
    <property type="match status" value="1"/>
</dbReference>
<dbReference type="Proteomes" id="UP000623687">
    <property type="component" value="Unassembled WGS sequence"/>
</dbReference>
<organism evidence="12 13">
    <name type="scientific">Pleurotus ostreatus</name>
    <name type="common">Oyster mushroom</name>
    <name type="synonym">White-rot fungus</name>
    <dbReference type="NCBI Taxonomy" id="5322"/>
    <lineage>
        <taxon>Eukaryota</taxon>
        <taxon>Fungi</taxon>
        <taxon>Dikarya</taxon>
        <taxon>Basidiomycota</taxon>
        <taxon>Agaricomycotina</taxon>
        <taxon>Agaricomycetes</taxon>
        <taxon>Agaricomycetidae</taxon>
        <taxon>Agaricales</taxon>
        <taxon>Pleurotineae</taxon>
        <taxon>Pleurotaceae</taxon>
        <taxon>Pleurotus</taxon>
    </lineage>
</organism>
<dbReference type="GO" id="GO:0005507">
    <property type="term" value="F:copper ion binding"/>
    <property type="evidence" value="ECO:0007669"/>
    <property type="project" value="InterPro"/>
</dbReference>
<feature type="transmembrane region" description="Helical" evidence="7">
    <location>
        <begin position="718"/>
        <end position="742"/>
    </location>
</feature>
<evidence type="ECO:0000256" key="1">
    <source>
        <dbReference type="ARBA" id="ARBA00010609"/>
    </source>
</evidence>
<dbReference type="InterPro" id="IPR002355">
    <property type="entry name" value="Cu_oxidase_Cu_BS"/>
</dbReference>
<dbReference type="PROSITE" id="PS00079">
    <property type="entry name" value="MULTICOPPER_OXIDASE1"/>
    <property type="match status" value="2"/>
</dbReference>
<dbReference type="InterPro" id="IPR033138">
    <property type="entry name" value="Cu_oxidase_CS"/>
</dbReference>
<keyword evidence="5" id="KW-1015">Disulfide bond</keyword>
<evidence type="ECO:0000256" key="5">
    <source>
        <dbReference type="ARBA" id="ARBA00023157"/>
    </source>
</evidence>
<evidence type="ECO:0000256" key="2">
    <source>
        <dbReference type="ARBA" id="ARBA00022723"/>
    </source>
</evidence>
<keyword evidence="7" id="KW-1133">Transmembrane helix</keyword>
<feature type="chain" id="PRO_5034354636" evidence="8">
    <location>
        <begin position="24"/>
        <end position="775"/>
    </location>
</feature>
<dbReference type="InterPro" id="IPR045087">
    <property type="entry name" value="Cu-oxidase_fam"/>
</dbReference>
<dbReference type="Pfam" id="PF07732">
    <property type="entry name" value="Cu-oxidase_3"/>
    <property type="match status" value="1"/>
</dbReference>
<keyword evidence="7" id="KW-0812">Transmembrane</keyword>
<dbReference type="PANTHER" id="PTHR11709">
    <property type="entry name" value="MULTI-COPPER OXIDASE"/>
    <property type="match status" value="1"/>
</dbReference>
<evidence type="ECO:0000256" key="3">
    <source>
        <dbReference type="ARBA" id="ARBA00023002"/>
    </source>
</evidence>
<evidence type="ECO:0000259" key="9">
    <source>
        <dbReference type="Pfam" id="PF00394"/>
    </source>
</evidence>
<dbReference type="Gene3D" id="2.60.40.420">
    <property type="entry name" value="Cupredoxins - blue copper proteins"/>
    <property type="match status" value="3"/>
</dbReference>
<comment type="caution">
    <text evidence="12">The sequence shown here is derived from an EMBL/GenBank/DDBJ whole genome shotgun (WGS) entry which is preliminary data.</text>
</comment>
<accession>A0A8H6ZYI6</accession>
<keyword evidence="6" id="KW-0325">Glycoprotein</keyword>
<keyword evidence="3" id="KW-0560">Oxidoreductase</keyword>
<keyword evidence="8" id="KW-0732">Signal</keyword>
<feature type="domain" description="Plastocyanin-like" evidence="9">
    <location>
        <begin position="175"/>
        <end position="315"/>
    </location>
</feature>
<keyword evidence="2" id="KW-0479">Metal-binding</keyword>
<dbReference type="InterPro" id="IPR008972">
    <property type="entry name" value="Cupredoxin"/>
</dbReference>
<dbReference type="PROSITE" id="PS00080">
    <property type="entry name" value="MULTICOPPER_OXIDASE2"/>
    <property type="match status" value="1"/>
</dbReference>
<dbReference type="AlphaFoldDB" id="A0A8H6ZYI6"/>
<gene>
    <name evidence="12" type="primary">LCC2_1</name>
    <name evidence="12" type="ORF">PC9H_006933</name>
</gene>
<dbReference type="EMBL" id="JACETU010000004">
    <property type="protein sequence ID" value="KAF7431212.1"/>
    <property type="molecule type" value="Genomic_DNA"/>
</dbReference>
<feature type="transmembrane region" description="Helical" evidence="7">
    <location>
        <begin position="554"/>
        <end position="573"/>
    </location>
</feature>
<dbReference type="SMR" id="A0A8H6ZYI6"/>
<comment type="similarity">
    <text evidence="1">Belongs to the multicopper oxidase family.</text>
</comment>
<dbReference type="SUPFAM" id="SSF49503">
    <property type="entry name" value="Cupredoxins"/>
    <property type="match status" value="3"/>
</dbReference>
<feature type="transmembrane region" description="Helical" evidence="7">
    <location>
        <begin position="648"/>
        <end position="668"/>
    </location>
</feature>
<dbReference type="InterPro" id="IPR011706">
    <property type="entry name" value="Cu-oxidase_C"/>
</dbReference>
<keyword evidence="7" id="KW-0472">Membrane</keyword>
<keyword evidence="13" id="KW-1185">Reference proteome</keyword>
<feature type="domain" description="Plastocyanin-like" evidence="10">
    <location>
        <begin position="378"/>
        <end position="499"/>
    </location>
</feature>
<evidence type="ECO:0000256" key="4">
    <source>
        <dbReference type="ARBA" id="ARBA00023008"/>
    </source>
</evidence>
<protein>
    <submittedName>
        <fullName evidence="12">Laccase, multicopper oxidase, benzenediol:oxygen oxidorectuctase</fullName>
    </submittedName>
</protein>
<evidence type="ECO:0000313" key="13">
    <source>
        <dbReference type="Proteomes" id="UP000623687"/>
    </source>
</evidence>
<dbReference type="GeneID" id="59376751"/>
<dbReference type="CDD" id="cd13903">
    <property type="entry name" value="CuRO_3_Tv-LCC_like"/>
    <property type="match status" value="1"/>
</dbReference>
<evidence type="ECO:0000313" key="12">
    <source>
        <dbReference type="EMBL" id="KAF7431212.1"/>
    </source>
</evidence>
<name>A0A8H6ZYI6_PLEOS</name>
<feature type="transmembrane region" description="Helical" evidence="7">
    <location>
        <begin position="611"/>
        <end position="628"/>
    </location>
</feature>
<evidence type="ECO:0000256" key="6">
    <source>
        <dbReference type="ARBA" id="ARBA00023180"/>
    </source>
</evidence>
<sequence length="775" mass="84910">MFPGARILATLTLALHLLHGTNAAIGPTGDMYIVNEDVSPDGFTRSAVVARSDPTTNGTSETLTGVLVQGNKGDNFQLNVLNQLSDTTMLKTTSIHWHGFFQSGSTWADGPAFVNQCPIASGNSFLYDFNVPDQAGTFWYHSHLSTQYCDGLRGPFIVYDPSDPHLSLYDVDNADTIITLEDWYHVVAPQNAVLPTADSTLINGKGRFAGGPTSALAVINVESNKRYRFRLISMSCDPNFTFSIDGHSLQVIEADAVNIVPIVVDSIQIFAGQRYSFVLNANQTVDNYWIRADPNLGSTGFDGGINSAILRYAGATEDDPTTTSSTSTPLEETNLVPLENPGAPGPAVPGGADININLAMAFDVTNFELTINGSPFKAPTAPVLLQILSGATTAASLLPSGSIYSLEANKVVEISIPALAVGGPHPFHLHGHTFDVIRSAGSTTYNFDTPARRDVVNTGTDANDNVTIRFVTDNPGPWFLHCHIDWHLEIGLAVVFAEDVTSITAPPAAWDDLCPIYDALSDSDKDNPRFGFAPATGGKATGRRNWFSKARRRAILVPYLKLLKLGLVMVFYIRAERNHGRLSQSTPPNRRVDQRELITNTWVERFFLHRLMFLKLFVGTACFMHIFNSVSSLGMCTLRTSHGSSESLASPSATMMLGGGLTLLSANIRLWCYAEMRDLYDFEVNIKKAHRLVTTGPYSVSMVMFSKDHWLYQCGLRSMVGVVLSCIWCAEVVLINGIMVPARMKVEDDGLRRHFGREWDEYASRVAYRLVPEIY</sequence>
<dbReference type="RefSeq" id="XP_036632490.1">
    <property type="nucleotide sequence ID" value="XM_036776471.1"/>
</dbReference>
<dbReference type="Pfam" id="PF07731">
    <property type="entry name" value="Cu-oxidase_2"/>
    <property type="match status" value="1"/>
</dbReference>
<dbReference type="GO" id="GO:0016491">
    <property type="term" value="F:oxidoreductase activity"/>
    <property type="evidence" value="ECO:0007669"/>
    <property type="project" value="UniProtKB-KW"/>
</dbReference>
<dbReference type="InterPro" id="IPR011707">
    <property type="entry name" value="Cu-oxidase-like_N"/>
</dbReference>
<evidence type="ECO:0000256" key="8">
    <source>
        <dbReference type="SAM" id="SignalP"/>
    </source>
</evidence>
<evidence type="ECO:0000256" key="7">
    <source>
        <dbReference type="SAM" id="Phobius"/>
    </source>
</evidence>
<dbReference type="InterPro" id="IPR001117">
    <property type="entry name" value="Cu-oxidase_2nd"/>
</dbReference>
<feature type="domain" description="Plastocyanin-like" evidence="11">
    <location>
        <begin position="61"/>
        <end position="162"/>
    </location>
</feature>
<feature type="signal peptide" evidence="8">
    <location>
        <begin position="1"/>
        <end position="23"/>
    </location>
</feature>
<proteinExistence type="inferred from homology"/>